<dbReference type="HAMAP" id="MF_00984">
    <property type="entry name" value="SSB"/>
    <property type="match status" value="1"/>
</dbReference>
<protein>
    <recommendedName>
        <fullName evidence="5">Single-stranded DNA-binding protein, mitochondrial</fullName>
    </recommendedName>
</protein>
<dbReference type="InterPro" id="IPR012340">
    <property type="entry name" value="NA-bd_OB-fold"/>
</dbReference>
<dbReference type="GO" id="GO:0042645">
    <property type="term" value="C:mitochondrial nucleoid"/>
    <property type="evidence" value="ECO:0007669"/>
    <property type="project" value="TreeGrafter"/>
</dbReference>
<dbReference type="EMBL" id="JAQQBS010001422">
    <property type="protein sequence ID" value="KAK0164278.1"/>
    <property type="molecule type" value="Genomic_DNA"/>
</dbReference>
<accession>A0AA39F7E2</accession>
<dbReference type="FunFam" id="2.40.50.140:FF:000269">
    <property type="entry name" value="Single-stranded DNA-binding protein"/>
    <property type="match status" value="1"/>
</dbReference>
<dbReference type="PANTHER" id="PTHR10302">
    <property type="entry name" value="SINGLE-STRANDED DNA-BINDING PROTEIN"/>
    <property type="match status" value="1"/>
</dbReference>
<dbReference type="PANTHER" id="PTHR10302:SF0">
    <property type="entry name" value="SINGLE-STRANDED DNA-BINDING PROTEIN, MITOCHONDRIAL"/>
    <property type="match status" value="1"/>
</dbReference>
<dbReference type="Gene3D" id="2.40.50.140">
    <property type="entry name" value="Nucleic acid-binding proteins"/>
    <property type="match status" value="1"/>
</dbReference>
<dbReference type="SUPFAM" id="SSF50249">
    <property type="entry name" value="Nucleic acid-binding proteins"/>
    <property type="match status" value="1"/>
</dbReference>
<dbReference type="GO" id="GO:0003697">
    <property type="term" value="F:single-stranded DNA binding"/>
    <property type="evidence" value="ECO:0007669"/>
    <property type="project" value="InterPro"/>
</dbReference>
<reference evidence="3" key="2">
    <citation type="submission" date="2023-03" db="EMBL/GenBank/DDBJ databases">
        <authorList>
            <person name="Inwood S.N."/>
            <person name="Skelly J.G."/>
            <person name="Guhlin J."/>
            <person name="Harrop T.W.R."/>
            <person name="Goldson S.G."/>
            <person name="Dearden P.K."/>
        </authorList>
    </citation>
    <scope>NUCLEOTIDE SEQUENCE</scope>
    <source>
        <strain evidence="3">Irish</strain>
        <tissue evidence="3">Whole body</tissue>
    </source>
</reference>
<dbReference type="PROSITE" id="PS50935">
    <property type="entry name" value="SSB"/>
    <property type="match status" value="1"/>
</dbReference>
<organism evidence="3 4">
    <name type="scientific">Microctonus aethiopoides</name>
    <dbReference type="NCBI Taxonomy" id="144406"/>
    <lineage>
        <taxon>Eukaryota</taxon>
        <taxon>Metazoa</taxon>
        <taxon>Ecdysozoa</taxon>
        <taxon>Arthropoda</taxon>
        <taxon>Hexapoda</taxon>
        <taxon>Insecta</taxon>
        <taxon>Pterygota</taxon>
        <taxon>Neoptera</taxon>
        <taxon>Endopterygota</taxon>
        <taxon>Hymenoptera</taxon>
        <taxon>Apocrita</taxon>
        <taxon>Ichneumonoidea</taxon>
        <taxon>Braconidae</taxon>
        <taxon>Euphorinae</taxon>
        <taxon>Microctonus</taxon>
    </lineage>
</organism>
<dbReference type="InterPro" id="IPR000424">
    <property type="entry name" value="Primosome_PriB/ssb"/>
</dbReference>
<evidence type="ECO:0000256" key="2">
    <source>
        <dbReference type="PROSITE-ProRule" id="PRU00252"/>
    </source>
</evidence>
<dbReference type="InterPro" id="IPR011344">
    <property type="entry name" value="ssDNA-bd"/>
</dbReference>
<dbReference type="GO" id="GO:0006264">
    <property type="term" value="P:mitochondrial DNA replication"/>
    <property type="evidence" value="ECO:0007669"/>
    <property type="project" value="TreeGrafter"/>
</dbReference>
<dbReference type="CDD" id="cd04496">
    <property type="entry name" value="SSB_OBF"/>
    <property type="match status" value="1"/>
</dbReference>
<dbReference type="Proteomes" id="UP001168990">
    <property type="component" value="Unassembled WGS sequence"/>
</dbReference>
<evidence type="ECO:0000313" key="3">
    <source>
        <dbReference type="EMBL" id="KAK0164278.1"/>
    </source>
</evidence>
<comment type="caution">
    <text evidence="3">The sequence shown here is derived from an EMBL/GenBank/DDBJ whole genome shotgun (WGS) entry which is preliminary data.</text>
</comment>
<dbReference type="AlphaFoldDB" id="A0AA39F7E2"/>
<proteinExistence type="inferred from homology"/>
<dbReference type="NCBIfam" id="TIGR00621">
    <property type="entry name" value="ssb"/>
    <property type="match status" value="1"/>
</dbReference>
<keyword evidence="4" id="KW-1185">Reference proteome</keyword>
<gene>
    <name evidence="3" type="ORF">PV328_002924</name>
</gene>
<sequence>MFLNKVITRTCQQMCRFTMARSMSEDSAGTTKLEKTMNQVCLLGRVGGDPQKRGSEEHPVVVFSLATHTNYKYDGGDYVQRTDWHRICVFKPYLRDTVYTHLKKGQRILVNGRLSYGEVKDEDGNAKPTTAVIADDVIFFNTQKM</sequence>
<evidence type="ECO:0000313" key="4">
    <source>
        <dbReference type="Proteomes" id="UP001168990"/>
    </source>
</evidence>
<keyword evidence="1 2" id="KW-0238">DNA-binding</keyword>
<name>A0AA39F7E2_9HYME</name>
<evidence type="ECO:0000256" key="1">
    <source>
        <dbReference type="ARBA" id="ARBA00023125"/>
    </source>
</evidence>
<reference evidence="3" key="1">
    <citation type="journal article" date="2023" name="bioRxiv">
        <title>Scaffold-level genome assemblies of two parasitoid biocontrol wasps reveal the parthenogenesis mechanism and an associated novel virus.</title>
        <authorList>
            <person name="Inwood S."/>
            <person name="Skelly J."/>
            <person name="Guhlin J."/>
            <person name="Harrop T."/>
            <person name="Goldson S."/>
            <person name="Dearden P."/>
        </authorList>
    </citation>
    <scope>NUCLEOTIDE SEQUENCE</scope>
    <source>
        <strain evidence="3">Irish</strain>
        <tissue evidence="3">Whole body</tissue>
    </source>
</reference>
<dbReference type="Pfam" id="PF00436">
    <property type="entry name" value="SSB"/>
    <property type="match status" value="1"/>
</dbReference>
<evidence type="ECO:0008006" key="5">
    <source>
        <dbReference type="Google" id="ProtNLM"/>
    </source>
</evidence>